<evidence type="ECO:0000313" key="2">
    <source>
        <dbReference type="EMBL" id="RKK06842.1"/>
    </source>
</evidence>
<accession>A0A3L6MTH2</accession>
<feature type="region of interest" description="Disordered" evidence="1">
    <location>
        <begin position="155"/>
        <end position="205"/>
    </location>
</feature>
<dbReference type="InterPro" id="IPR036397">
    <property type="entry name" value="RNaseH_sf"/>
</dbReference>
<evidence type="ECO:0000313" key="4">
    <source>
        <dbReference type="Proteomes" id="UP000270866"/>
    </source>
</evidence>
<evidence type="ECO:0000256" key="1">
    <source>
        <dbReference type="SAM" id="MobiDB-lite"/>
    </source>
</evidence>
<feature type="compositionally biased region" description="Basic and acidic residues" evidence="1">
    <location>
        <begin position="186"/>
        <end position="197"/>
    </location>
</feature>
<comment type="caution">
    <text evidence="3">The sequence shown here is derived from an EMBL/GenBank/DDBJ whole genome shotgun (WGS) entry which is preliminary data.</text>
</comment>
<dbReference type="AlphaFoldDB" id="A0A3L6MTH2"/>
<protein>
    <submittedName>
        <fullName evidence="3">Uncharacterized protein</fullName>
    </submittedName>
</protein>
<dbReference type="Proteomes" id="UP000270866">
    <property type="component" value="Unassembled WGS sequence"/>
</dbReference>
<dbReference type="Gene3D" id="3.30.420.10">
    <property type="entry name" value="Ribonuclease H-like superfamily/Ribonuclease H"/>
    <property type="match status" value="1"/>
</dbReference>
<evidence type="ECO:0000313" key="3">
    <source>
        <dbReference type="EMBL" id="RKK07517.1"/>
    </source>
</evidence>
<gene>
    <name evidence="3" type="ORF">BFJ65_g17722</name>
    <name evidence="2" type="ORF">BFJ65_g18395</name>
</gene>
<organism evidence="3 4">
    <name type="scientific">Fusarium oxysporum f. sp. cepae</name>
    <dbReference type="NCBI Taxonomy" id="396571"/>
    <lineage>
        <taxon>Eukaryota</taxon>
        <taxon>Fungi</taxon>
        <taxon>Dikarya</taxon>
        <taxon>Ascomycota</taxon>
        <taxon>Pezizomycotina</taxon>
        <taxon>Sordariomycetes</taxon>
        <taxon>Hypocreomycetidae</taxon>
        <taxon>Hypocreales</taxon>
        <taxon>Nectriaceae</taxon>
        <taxon>Fusarium</taxon>
        <taxon>Fusarium oxysporum species complex</taxon>
    </lineage>
</organism>
<reference evidence="3 4" key="1">
    <citation type="journal article" date="2018" name="Sci. Rep.">
        <title>Characterisation of pathogen-specific regions and novel effector candidates in Fusarium oxysporum f. sp. cepae.</title>
        <authorList>
            <person name="Armitage A.D."/>
            <person name="Taylor A."/>
            <person name="Sobczyk M.K."/>
            <person name="Baxter L."/>
            <person name="Greenfield B.P."/>
            <person name="Bates H.J."/>
            <person name="Wilson F."/>
            <person name="Jackson A.C."/>
            <person name="Ott S."/>
            <person name="Harrison R.J."/>
            <person name="Clarkson J.P."/>
        </authorList>
    </citation>
    <scope>NUCLEOTIDE SEQUENCE [LARGE SCALE GENOMIC DNA]</scope>
    <source>
        <strain evidence="3 4">FoC_Fus2</strain>
    </source>
</reference>
<feature type="compositionally biased region" description="Basic and acidic residues" evidence="1">
    <location>
        <begin position="157"/>
        <end position="172"/>
    </location>
</feature>
<proteinExistence type="predicted"/>
<dbReference type="EMBL" id="MRCU01000019">
    <property type="protein sequence ID" value="RKK06842.1"/>
    <property type="molecule type" value="Genomic_DNA"/>
</dbReference>
<sequence>MEFMFWAVFSYDKKGPCHCWGPETAKERKDANLMLEELNAELEPVMREQRELTTGVRRLGLRALPRKKPTWKWKKETGKLTRGEGKGIGWWRYQQTILLPKLLPFAKKCEKERPGTIVQEGKAPSHAHPAQQRIYDLAGVQRLLWCGNSPDLNAIEPDEKGDYEERGAEESGRSFSQLGGSLEGVAAREDPGVDRAYSRSYPQNH</sequence>
<name>A0A3L6MTH2_FUSOX</name>
<dbReference type="EMBL" id="MRCU01000016">
    <property type="protein sequence ID" value="RKK07517.1"/>
    <property type="molecule type" value="Genomic_DNA"/>
</dbReference>
<dbReference type="GO" id="GO:0003676">
    <property type="term" value="F:nucleic acid binding"/>
    <property type="evidence" value="ECO:0007669"/>
    <property type="project" value="InterPro"/>
</dbReference>